<dbReference type="EMBL" id="CM042013">
    <property type="protein sequence ID" value="KAI3736851.1"/>
    <property type="molecule type" value="Genomic_DNA"/>
</dbReference>
<evidence type="ECO:0000313" key="2">
    <source>
        <dbReference type="Proteomes" id="UP001055811"/>
    </source>
</evidence>
<gene>
    <name evidence="1" type="ORF">L2E82_26838</name>
</gene>
<organism evidence="1 2">
    <name type="scientific">Cichorium intybus</name>
    <name type="common">Chicory</name>
    <dbReference type="NCBI Taxonomy" id="13427"/>
    <lineage>
        <taxon>Eukaryota</taxon>
        <taxon>Viridiplantae</taxon>
        <taxon>Streptophyta</taxon>
        <taxon>Embryophyta</taxon>
        <taxon>Tracheophyta</taxon>
        <taxon>Spermatophyta</taxon>
        <taxon>Magnoliopsida</taxon>
        <taxon>eudicotyledons</taxon>
        <taxon>Gunneridae</taxon>
        <taxon>Pentapetalae</taxon>
        <taxon>asterids</taxon>
        <taxon>campanulids</taxon>
        <taxon>Asterales</taxon>
        <taxon>Asteraceae</taxon>
        <taxon>Cichorioideae</taxon>
        <taxon>Cichorieae</taxon>
        <taxon>Cichoriinae</taxon>
        <taxon>Cichorium</taxon>
    </lineage>
</organism>
<reference evidence="1 2" key="2">
    <citation type="journal article" date="2022" name="Mol. Ecol. Resour.">
        <title>The genomes of chicory, endive, great burdock and yacon provide insights into Asteraceae paleo-polyploidization history and plant inulin production.</title>
        <authorList>
            <person name="Fan W."/>
            <person name="Wang S."/>
            <person name="Wang H."/>
            <person name="Wang A."/>
            <person name="Jiang F."/>
            <person name="Liu H."/>
            <person name="Zhao H."/>
            <person name="Xu D."/>
            <person name="Zhang Y."/>
        </authorList>
    </citation>
    <scope>NUCLEOTIDE SEQUENCE [LARGE SCALE GENOMIC DNA]</scope>
    <source>
        <strain evidence="2">cv. Punajuju</strain>
        <tissue evidence="1">Leaves</tissue>
    </source>
</reference>
<keyword evidence="2" id="KW-1185">Reference proteome</keyword>
<protein>
    <submittedName>
        <fullName evidence="1">Uncharacterized protein</fullName>
    </submittedName>
</protein>
<sequence length="128" mass="14111">MLRVLGSCVSALPMVWLVVAGAWHWILPEYLFLGHSNSACSYCPIHDNLTPSDMSPTQKGQNNGGRGYYNIGHRGGRSTNGRGKPNRVGDIDENDPLTRNIHPQIHGQQTSKHRITTAPHMQAGLFEP</sequence>
<accession>A0ACB9CRJ7</accession>
<dbReference type="Proteomes" id="UP001055811">
    <property type="component" value="Linkage Group LG05"/>
</dbReference>
<comment type="caution">
    <text evidence="1">The sequence shown here is derived from an EMBL/GenBank/DDBJ whole genome shotgun (WGS) entry which is preliminary data.</text>
</comment>
<name>A0ACB9CRJ7_CICIN</name>
<reference evidence="2" key="1">
    <citation type="journal article" date="2022" name="Mol. Ecol. Resour.">
        <title>The genomes of chicory, endive, great burdock and yacon provide insights into Asteraceae palaeo-polyploidization history and plant inulin production.</title>
        <authorList>
            <person name="Fan W."/>
            <person name="Wang S."/>
            <person name="Wang H."/>
            <person name="Wang A."/>
            <person name="Jiang F."/>
            <person name="Liu H."/>
            <person name="Zhao H."/>
            <person name="Xu D."/>
            <person name="Zhang Y."/>
        </authorList>
    </citation>
    <scope>NUCLEOTIDE SEQUENCE [LARGE SCALE GENOMIC DNA]</scope>
    <source>
        <strain evidence="2">cv. Punajuju</strain>
    </source>
</reference>
<proteinExistence type="predicted"/>
<evidence type="ECO:0000313" key="1">
    <source>
        <dbReference type="EMBL" id="KAI3736851.1"/>
    </source>
</evidence>